<reference evidence="1 2" key="1">
    <citation type="submission" date="2017-01" db="EMBL/GenBank/DDBJ databases">
        <title>Novel large sulfur bacteria in the metagenomes of groundwater-fed chemosynthetic microbial mats in the Lake Huron basin.</title>
        <authorList>
            <person name="Sharrar A.M."/>
            <person name="Flood B.E."/>
            <person name="Bailey J.V."/>
            <person name="Jones D.S."/>
            <person name="Biddanda B."/>
            <person name="Ruberg S.A."/>
            <person name="Marcus D.N."/>
            <person name="Dick G.J."/>
        </authorList>
    </citation>
    <scope>NUCLEOTIDE SEQUENCE [LARGE SCALE GENOMIC DNA]</scope>
    <source>
        <strain evidence="1">A7</strain>
    </source>
</reference>
<evidence type="ECO:0000313" key="1">
    <source>
        <dbReference type="EMBL" id="OQW87330.1"/>
    </source>
</evidence>
<dbReference type="Proteomes" id="UP000192505">
    <property type="component" value="Unassembled WGS sequence"/>
</dbReference>
<protein>
    <submittedName>
        <fullName evidence="1">Uncharacterized protein</fullName>
    </submittedName>
</protein>
<dbReference type="InterPro" id="IPR036390">
    <property type="entry name" value="WH_DNA-bd_sf"/>
</dbReference>
<proteinExistence type="predicted"/>
<dbReference type="EMBL" id="MTEI01000009">
    <property type="protein sequence ID" value="OQW87330.1"/>
    <property type="molecule type" value="Genomic_DNA"/>
</dbReference>
<dbReference type="SUPFAM" id="SSF46785">
    <property type="entry name" value="Winged helix' DNA-binding domain"/>
    <property type="match status" value="1"/>
</dbReference>
<gene>
    <name evidence="1" type="ORF">BWK72_14085</name>
</gene>
<dbReference type="AlphaFoldDB" id="A0A1W9KSH0"/>
<accession>A0A1W9KSH0</accession>
<evidence type="ECO:0000313" key="2">
    <source>
        <dbReference type="Proteomes" id="UP000192505"/>
    </source>
</evidence>
<sequence>MNKQIVSFRSLIDEMQSVAQGHRSAVARKDRTAYASQAARTFAQKIQGHGMDASKPESEQAALNITSLAGVTRLISRDNQQLLQIIAKGDVTSLADLAGRTNRAESNLSRTLKKLESIGVLELVPGLGRAKIPKLSVESFQVEIDVVTGQVHMVSARKARVPARAVKLAVAT</sequence>
<name>A0A1W9KSH0_9BURK</name>
<comment type="caution">
    <text evidence="1">The sequence shown here is derived from an EMBL/GenBank/DDBJ whole genome shotgun (WGS) entry which is preliminary data.</text>
</comment>
<dbReference type="Pfam" id="PF25212">
    <property type="entry name" value="HVO_A0114"/>
    <property type="match status" value="1"/>
</dbReference>
<organism evidence="1 2">
    <name type="scientific">Rhodoferax ferrireducens</name>
    <dbReference type="NCBI Taxonomy" id="192843"/>
    <lineage>
        <taxon>Bacteria</taxon>
        <taxon>Pseudomonadati</taxon>
        <taxon>Pseudomonadota</taxon>
        <taxon>Betaproteobacteria</taxon>
        <taxon>Burkholderiales</taxon>
        <taxon>Comamonadaceae</taxon>
        <taxon>Rhodoferax</taxon>
    </lineage>
</organism>